<feature type="compositionally biased region" description="Polar residues" evidence="8">
    <location>
        <begin position="619"/>
        <end position="628"/>
    </location>
</feature>
<keyword evidence="3" id="KW-0749">Sporulation</keyword>
<evidence type="ECO:0000256" key="8">
    <source>
        <dbReference type="SAM" id="MobiDB-lite"/>
    </source>
</evidence>
<evidence type="ECO:0000256" key="1">
    <source>
        <dbReference type="ARBA" id="ARBA00008881"/>
    </source>
</evidence>
<feature type="compositionally biased region" description="Low complexity" evidence="8">
    <location>
        <begin position="546"/>
        <end position="562"/>
    </location>
</feature>
<keyword evidence="7" id="KW-0183">Conidiation</keyword>
<evidence type="ECO:0000313" key="10">
    <source>
        <dbReference type="Proteomes" id="UP001303222"/>
    </source>
</evidence>
<feature type="region of interest" description="Disordered" evidence="8">
    <location>
        <begin position="717"/>
        <end position="747"/>
    </location>
</feature>
<dbReference type="GO" id="GO:0048315">
    <property type="term" value="P:conidium formation"/>
    <property type="evidence" value="ECO:0007669"/>
    <property type="project" value="UniProtKB-KW"/>
</dbReference>
<feature type="region of interest" description="Disordered" evidence="8">
    <location>
        <begin position="210"/>
        <end position="245"/>
    </location>
</feature>
<dbReference type="EMBL" id="MU859069">
    <property type="protein sequence ID" value="KAK3956118.1"/>
    <property type="molecule type" value="Genomic_DNA"/>
</dbReference>
<organism evidence="9 10">
    <name type="scientific">Pseudoneurospora amorphoporcata</name>
    <dbReference type="NCBI Taxonomy" id="241081"/>
    <lineage>
        <taxon>Eukaryota</taxon>
        <taxon>Fungi</taxon>
        <taxon>Dikarya</taxon>
        <taxon>Ascomycota</taxon>
        <taxon>Pezizomycotina</taxon>
        <taxon>Sordariomycetes</taxon>
        <taxon>Sordariomycetidae</taxon>
        <taxon>Sordariales</taxon>
        <taxon>Sordariaceae</taxon>
        <taxon>Pseudoneurospora</taxon>
    </lineage>
</organism>
<name>A0AAN6SK00_9PEZI</name>
<feature type="compositionally biased region" description="Basic and acidic residues" evidence="8">
    <location>
        <begin position="875"/>
        <end position="884"/>
    </location>
</feature>
<gene>
    <name evidence="9" type="ORF">QBC32DRAFT_164516</name>
</gene>
<dbReference type="Proteomes" id="UP001303222">
    <property type="component" value="Unassembled WGS sequence"/>
</dbReference>
<dbReference type="InterPro" id="IPR040112">
    <property type="entry name" value="WetA"/>
</dbReference>
<feature type="compositionally biased region" description="Basic residues" evidence="8">
    <location>
        <begin position="778"/>
        <end position="793"/>
    </location>
</feature>
<feature type="compositionally biased region" description="Gly residues" evidence="8">
    <location>
        <begin position="836"/>
        <end position="847"/>
    </location>
</feature>
<feature type="region of interest" description="Disordered" evidence="8">
    <location>
        <begin position="93"/>
        <end position="113"/>
    </location>
</feature>
<evidence type="ECO:0000256" key="2">
    <source>
        <dbReference type="ARBA" id="ARBA00015342"/>
    </source>
</evidence>
<evidence type="ECO:0000256" key="4">
    <source>
        <dbReference type="ARBA" id="ARBA00023015"/>
    </source>
</evidence>
<dbReference type="PANTHER" id="PTHR22934:SF25">
    <property type="entry name" value="DEVELOPMENTAL REGULATORY PROTEIN WETA"/>
    <property type="match status" value="1"/>
</dbReference>
<protein>
    <recommendedName>
        <fullName evidence="2">Developmental regulatory protein wetA</fullName>
    </recommendedName>
</protein>
<comment type="caution">
    <text evidence="9">The sequence shown here is derived from an EMBL/GenBank/DDBJ whole genome shotgun (WGS) entry which is preliminary data.</text>
</comment>
<keyword evidence="10" id="KW-1185">Reference proteome</keyword>
<feature type="compositionally biased region" description="Low complexity" evidence="8">
    <location>
        <begin position="814"/>
        <end position="835"/>
    </location>
</feature>
<proteinExistence type="inferred from homology"/>
<feature type="region of interest" description="Disordered" evidence="8">
    <location>
        <begin position="535"/>
        <end position="633"/>
    </location>
</feature>
<reference evidence="9" key="2">
    <citation type="submission" date="2023-06" db="EMBL/GenBank/DDBJ databases">
        <authorList>
            <consortium name="Lawrence Berkeley National Laboratory"/>
            <person name="Mondo S.J."/>
            <person name="Hensen N."/>
            <person name="Bonometti L."/>
            <person name="Westerberg I."/>
            <person name="Brannstrom I.O."/>
            <person name="Guillou S."/>
            <person name="Cros-Aarteil S."/>
            <person name="Calhoun S."/>
            <person name="Haridas S."/>
            <person name="Kuo A."/>
            <person name="Pangilinan J."/>
            <person name="Riley R."/>
            <person name="Labutti K."/>
            <person name="Andreopoulos B."/>
            <person name="Lipzen A."/>
            <person name="Chen C."/>
            <person name="Yanf M."/>
            <person name="Daum C."/>
            <person name="Ng V."/>
            <person name="Clum A."/>
            <person name="Steindorff A."/>
            <person name="Ohm R."/>
            <person name="Martin F."/>
            <person name="Silar P."/>
            <person name="Natvig D."/>
            <person name="Lalanne C."/>
            <person name="Gautier V."/>
            <person name="Ament-Velasquez S.L."/>
            <person name="Kruys A."/>
            <person name="Hutchinson M.I."/>
            <person name="Powell A.J."/>
            <person name="Barry K."/>
            <person name="Miller A.N."/>
            <person name="Grigoriev I.V."/>
            <person name="Debuchy R."/>
            <person name="Gladieux P."/>
            <person name="Thoren M.H."/>
            <person name="Johannesson H."/>
        </authorList>
    </citation>
    <scope>NUCLEOTIDE SEQUENCE</scope>
    <source>
        <strain evidence="9">CBS 626.80</strain>
    </source>
</reference>
<accession>A0AAN6SK00</accession>
<keyword evidence="4" id="KW-0805">Transcription regulation</keyword>
<feature type="compositionally biased region" description="Low complexity" evidence="8">
    <location>
        <begin position="498"/>
        <end position="518"/>
    </location>
</feature>
<keyword evidence="5" id="KW-0010">Activator</keyword>
<feature type="region of interest" description="Disordered" evidence="8">
    <location>
        <begin position="49"/>
        <end position="77"/>
    </location>
</feature>
<evidence type="ECO:0000256" key="6">
    <source>
        <dbReference type="ARBA" id="ARBA00023163"/>
    </source>
</evidence>
<feature type="region of interest" description="Disordered" evidence="8">
    <location>
        <begin position="763"/>
        <end position="884"/>
    </location>
</feature>
<feature type="compositionally biased region" description="Low complexity" evidence="8">
    <location>
        <begin position="592"/>
        <end position="610"/>
    </location>
</feature>
<evidence type="ECO:0000256" key="5">
    <source>
        <dbReference type="ARBA" id="ARBA00023159"/>
    </source>
</evidence>
<dbReference type="AlphaFoldDB" id="A0AAN6SK00"/>
<dbReference type="PANTHER" id="PTHR22934">
    <property type="entry name" value="PROTEIN ESC1/WETA-RELATED"/>
    <property type="match status" value="1"/>
</dbReference>
<evidence type="ECO:0000256" key="7">
    <source>
        <dbReference type="ARBA" id="ARBA00023321"/>
    </source>
</evidence>
<feature type="compositionally biased region" description="Low complexity" evidence="8">
    <location>
        <begin position="725"/>
        <end position="738"/>
    </location>
</feature>
<feature type="compositionally biased region" description="Gly residues" evidence="8">
    <location>
        <begin position="64"/>
        <end position="75"/>
    </location>
</feature>
<dbReference type="GO" id="GO:0030435">
    <property type="term" value="P:sporulation resulting in formation of a cellular spore"/>
    <property type="evidence" value="ECO:0007669"/>
    <property type="project" value="UniProtKB-KW"/>
</dbReference>
<reference evidence="9" key="1">
    <citation type="journal article" date="2023" name="Mol. Phylogenet. Evol.">
        <title>Genome-scale phylogeny and comparative genomics of the fungal order Sordariales.</title>
        <authorList>
            <person name="Hensen N."/>
            <person name="Bonometti L."/>
            <person name="Westerberg I."/>
            <person name="Brannstrom I.O."/>
            <person name="Guillou S."/>
            <person name="Cros-Aarteil S."/>
            <person name="Calhoun S."/>
            <person name="Haridas S."/>
            <person name="Kuo A."/>
            <person name="Mondo S."/>
            <person name="Pangilinan J."/>
            <person name="Riley R."/>
            <person name="LaButti K."/>
            <person name="Andreopoulos B."/>
            <person name="Lipzen A."/>
            <person name="Chen C."/>
            <person name="Yan M."/>
            <person name="Daum C."/>
            <person name="Ng V."/>
            <person name="Clum A."/>
            <person name="Steindorff A."/>
            <person name="Ohm R.A."/>
            <person name="Martin F."/>
            <person name="Silar P."/>
            <person name="Natvig D.O."/>
            <person name="Lalanne C."/>
            <person name="Gautier V."/>
            <person name="Ament-Velasquez S.L."/>
            <person name="Kruys A."/>
            <person name="Hutchinson M.I."/>
            <person name="Powell A.J."/>
            <person name="Barry K."/>
            <person name="Miller A.N."/>
            <person name="Grigoriev I.V."/>
            <person name="Debuchy R."/>
            <person name="Gladieux P."/>
            <person name="Hiltunen Thoren M."/>
            <person name="Johannesson H."/>
        </authorList>
    </citation>
    <scope>NUCLEOTIDE SEQUENCE</scope>
    <source>
        <strain evidence="9">CBS 626.80</strain>
    </source>
</reference>
<evidence type="ECO:0000256" key="3">
    <source>
        <dbReference type="ARBA" id="ARBA00022969"/>
    </source>
</evidence>
<evidence type="ECO:0000313" key="9">
    <source>
        <dbReference type="EMBL" id="KAK3956118.1"/>
    </source>
</evidence>
<feature type="region of interest" description="Disordered" evidence="8">
    <location>
        <begin position="493"/>
        <end position="518"/>
    </location>
</feature>
<feature type="compositionally biased region" description="Low complexity" evidence="8">
    <location>
        <begin position="93"/>
        <end position="103"/>
    </location>
</feature>
<sequence>MVTVQGMSFAVGDLPLGENKGGDNAFCWQDAATNDAGSADFFEQFVVLDDHGPDHSPSPPFTGEEGGGAEGGRGGNESFEKLCREALESSLSPPLTSLSCPPLDNHPSAEQSLGVGNHARASVVANHFTASGRLGRFSSAKFPPQHRQLRAGSHVDLSNMDCQYSQQQHQFVIAEQREVNSILGTGYSQEGPGSGGSISDSELLRLEGLTVNGSGSPRIHLPPSSASVPPSPHLQPGSASTSPRKSRLEAFYTKIRNKAANLHGNKQQKQHPATTAAPVVTLSMPSAMGTSPNKMTARPRPHNLSLVRPEIPLSPPLTGQMAVEQNGSNDGHSAHLFNTEFMDDPFMDISCNLSLPMHTPIQTPHQQHQSIPVPVTTAAVDNSWQFSVSGPPPTTPANPIGGVSSSATELHPIYASTLNDSNWWDQAVEDAMDTDPDPSSSSFHMGANASNTREATLNLQMALQQLHDQGSFDEHHFGLDTSGLVMHMPQPTSRVSLHHNQQQQQQQHLNQSQSQAQAQAHAAAQLLLAQQQYISSHGGKPDDGLPSQSSSSTSTTTTTTTARSRRPKPRAPSSGASRLPSYQTSPRKVRAVSRSSRESSPTRSSQQPSSGNLAVPDTNPASGISGSGRQRLHRRSASMQNINNHNHHSSSTTPGLGLMSPAAVRKRKSFTTGGRGHASSASLSLSAGSRLSHAASHEDLGASASAFAAAIGASGRVVPEDGPRRLTSSASTSSLPGGNSSGRFTPLNGLNMNMNGFHGHHHGVIGYPPMPPLPPQHQHQHHGLPHHSHHIHPSKQLPMHPSSSRHSPSKSKPRSSSASKSHFHSQSSSNNHSSTGNGGGSSGGGIGFVNFTPLDHHTLMSGVAPSGSSKTKARREREAAEQRRKLSEVMVKVVEAAGGDVRKLGELGVGDMELPLEGLAHSQGFEEGTGIQGMYGHGSGNRN</sequence>
<keyword evidence="6" id="KW-0804">Transcription</keyword>
<comment type="similarity">
    <text evidence="1">Belongs to the wetA family.</text>
</comment>